<feature type="region of interest" description="Disordered" evidence="2">
    <location>
        <begin position="351"/>
        <end position="431"/>
    </location>
</feature>
<feature type="coiled-coil region" evidence="1">
    <location>
        <begin position="497"/>
        <end position="531"/>
    </location>
</feature>
<dbReference type="EMBL" id="GL541658">
    <property type="protein sequence ID" value="KDE07486.1"/>
    <property type="molecule type" value="Genomic_DNA"/>
</dbReference>
<evidence type="ECO:0000313" key="4">
    <source>
        <dbReference type="EnsemblFungi" id="MVLG_02161T0"/>
    </source>
</evidence>
<reference evidence="4" key="4">
    <citation type="submission" date="2015-06" db="UniProtKB">
        <authorList>
            <consortium name="EnsemblFungi"/>
        </authorList>
    </citation>
    <scope>IDENTIFICATION</scope>
</reference>
<reference evidence="3 5" key="3">
    <citation type="journal article" date="2015" name="BMC Genomics">
        <title>Sex and parasites: genomic and transcriptomic analysis of Microbotryum lychnidis-dioicae, the biotrophic and plant-castrating anther smut fungus.</title>
        <authorList>
            <person name="Perlin M.H."/>
            <person name="Amselem J."/>
            <person name="Fontanillas E."/>
            <person name="Toh S.S."/>
            <person name="Chen Z."/>
            <person name="Goldberg J."/>
            <person name="Duplessis S."/>
            <person name="Henrissat B."/>
            <person name="Young S."/>
            <person name="Zeng Q."/>
            <person name="Aguileta G."/>
            <person name="Petit E."/>
            <person name="Badouin H."/>
            <person name="Andrews J."/>
            <person name="Razeeq D."/>
            <person name="Gabaldon T."/>
            <person name="Quesneville H."/>
            <person name="Giraud T."/>
            <person name="Hood M.E."/>
            <person name="Schultz D.J."/>
            <person name="Cuomo C.A."/>
        </authorList>
    </citation>
    <scope>NUCLEOTIDE SEQUENCE [LARGE SCALE GENOMIC DNA]</scope>
    <source>
        <strain evidence="5">p1A1 Lamole</strain>
        <strain evidence="3">P1A1 Lamole</strain>
    </source>
</reference>
<feature type="region of interest" description="Disordered" evidence="2">
    <location>
        <begin position="259"/>
        <end position="318"/>
    </location>
</feature>
<reference evidence="5" key="1">
    <citation type="submission" date="2010-11" db="EMBL/GenBank/DDBJ databases">
        <title>The genome sequence of Microbotryum violaceum strain p1A1 Lamole.</title>
        <authorList>
            <person name="Cuomo C."/>
            <person name="Perlin M."/>
            <person name="Young S.K."/>
            <person name="Zeng Q."/>
            <person name="Gargeya S."/>
            <person name="Alvarado L."/>
            <person name="Berlin A."/>
            <person name="Chapman S.B."/>
            <person name="Chen Z."/>
            <person name="Freedman E."/>
            <person name="Gellesch M."/>
            <person name="Goldberg J."/>
            <person name="Griggs A."/>
            <person name="Gujja S."/>
            <person name="Heilman E."/>
            <person name="Heiman D."/>
            <person name="Howarth C."/>
            <person name="Mehta T."/>
            <person name="Neiman D."/>
            <person name="Pearson M."/>
            <person name="Roberts A."/>
            <person name="Saif S."/>
            <person name="Shea T."/>
            <person name="Shenoy N."/>
            <person name="Sisk P."/>
            <person name="Stolte C."/>
            <person name="Sykes S."/>
            <person name="White J."/>
            <person name="Yandava C."/>
            <person name="Haas B."/>
            <person name="Nusbaum C."/>
            <person name="Birren B."/>
        </authorList>
    </citation>
    <scope>NUCLEOTIDE SEQUENCE [LARGE SCALE GENOMIC DNA]</scope>
    <source>
        <strain evidence="5">p1A1 Lamole</strain>
    </source>
</reference>
<reference evidence="3" key="2">
    <citation type="submission" date="2010-11" db="EMBL/GenBank/DDBJ databases">
        <authorList>
            <consortium name="The Broad Institute Genome Sequencing Platform"/>
            <person name="Earl A."/>
            <person name="Ward D."/>
            <person name="Feldgarden M."/>
            <person name="Gevers D."/>
            <person name="Butler R."/>
            <person name="Young S.K."/>
            <person name="Zeng Q."/>
            <person name="Gargeya S."/>
            <person name="Fitzgerald M."/>
            <person name="Haas B."/>
            <person name="Abouelleil A."/>
            <person name="Alvarado L."/>
            <person name="Arachchi H.M."/>
            <person name="Berlin A."/>
            <person name="Brown A."/>
            <person name="Chapman S.B."/>
            <person name="Chen Z."/>
            <person name="Dunbar C."/>
            <person name="Freedman E."/>
            <person name="Gearin G."/>
            <person name="Gellesch M."/>
            <person name="Goldberg J."/>
            <person name="Griggs A."/>
            <person name="Gujja S."/>
            <person name="Heilman E."/>
            <person name="Heiman D."/>
            <person name="Howarth C."/>
            <person name="Larson L."/>
            <person name="Lui A."/>
            <person name="MacDonald P.J.P."/>
            <person name="Mehta T."/>
            <person name="Montmayeur A."/>
            <person name="Murphy C."/>
            <person name="Neiman D."/>
            <person name="Pearson M."/>
            <person name="Priest M."/>
            <person name="Roberts A."/>
            <person name="Saif S."/>
            <person name="Shea T."/>
            <person name="Shenoy N."/>
            <person name="Sisk P."/>
            <person name="Stolte C."/>
            <person name="Sykes S."/>
            <person name="White J."/>
            <person name="Yandava C."/>
            <person name="Wortman J."/>
            <person name="Nusbaum C."/>
            <person name="Birren B."/>
        </authorList>
    </citation>
    <scope>NUCLEOTIDE SEQUENCE</scope>
    <source>
        <strain evidence="3">P1A1 Lamole</strain>
    </source>
</reference>
<feature type="compositionally biased region" description="Basic and acidic residues" evidence="2">
    <location>
        <begin position="297"/>
        <end position="310"/>
    </location>
</feature>
<evidence type="ECO:0000313" key="3">
    <source>
        <dbReference type="EMBL" id="KDE07486.1"/>
    </source>
</evidence>
<name>U5H4B7_USTV1</name>
<feature type="compositionally biased region" description="Low complexity" evidence="2">
    <location>
        <begin position="366"/>
        <end position="381"/>
    </location>
</feature>
<keyword evidence="1" id="KW-0175">Coiled coil</keyword>
<proteinExistence type="predicted"/>
<keyword evidence="5" id="KW-1185">Reference proteome</keyword>
<feature type="coiled-coil region" evidence="1">
    <location>
        <begin position="437"/>
        <end position="471"/>
    </location>
</feature>
<dbReference type="HOGENOM" id="CLU_449928_0_0_1"/>
<dbReference type="EnsemblFungi" id="MVLG_02161T0">
    <property type="protein sequence ID" value="MVLG_02161T0"/>
    <property type="gene ID" value="MVLG_02161"/>
</dbReference>
<accession>U5H4B7</accession>
<feature type="compositionally biased region" description="Basic residues" evidence="2">
    <location>
        <begin position="286"/>
        <end position="296"/>
    </location>
</feature>
<dbReference type="OrthoDB" id="2536612at2759"/>
<sequence length="607" mass="67974">MAFSTPLASAPPFTLIASTSALQIPPLSTPSMSSQSGPSSVPGTIVPTIGEDRPLKQAPPLYTYLKQVRLPHGHSLPASESTSAQVLRMTLHPHRCEIALVDLHYHTEEERTRHAVPTRVWFDASWIQELNLDIEHLVDEDGDPVEGSELVISFKLHLQDGETIWIHCQVDTRTTMRHEWHYFETRTKRRLKRWSDNVPFPATISPRGAWAIPPPGTSLYSITPPPWYDPDDMRTWTYSFPPLDSDEWQMFLKKKGNVEQAAGVRSAPSPRKQRAPPVRPDALVLPKRKINKRKYSSKREGKAVAKRLPDDDSDKDDADADDLYVDSTASKNSKLTASLFEVVVQARLVPTTTSTSSIQGRRKPVSTSSSSRSASNDNAADAESERSRTPASRGRPPPASTFDPDSFAFISNGHRRSDRTSRKSPNLAKEYSREVQLAEMVQRVEQAEERNAQLEREVEELKASLQAKDLELARGPGIAANKEGQHTLELEALTVVVDAGARREADLERNLRQLKELVKEKDLELERGRKEIEMHVLKWEKRDGEMNVVEEKESDVLDKRLDSLVVLGSSTATGSSDPGLADLMKVRDEIDEKPQQARAELCARGHL</sequence>
<dbReference type="Proteomes" id="UP000017200">
    <property type="component" value="Unassembled WGS sequence"/>
</dbReference>
<dbReference type="OMA" id="HRCEIAL"/>
<evidence type="ECO:0000256" key="2">
    <source>
        <dbReference type="SAM" id="MobiDB-lite"/>
    </source>
</evidence>
<protein>
    <submittedName>
        <fullName evidence="3 4">Uncharacterized protein</fullName>
    </submittedName>
</protein>
<dbReference type="EMBL" id="AEIJ01000217">
    <property type="status" value="NOT_ANNOTATED_CDS"/>
    <property type="molecule type" value="Genomic_DNA"/>
</dbReference>
<dbReference type="AlphaFoldDB" id="U5H4B7"/>
<organism evidence="3">
    <name type="scientific">Microbotryum lychnidis-dioicae (strain p1A1 Lamole / MvSl-1064)</name>
    <name type="common">Anther smut fungus</name>
    <dbReference type="NCBI Taxonomy" id="683840"/>
    <lineage>
        <taxon>Eukaryota</taxon>
        <taxon>Fungi</taxon>
        <taxon>Dikarya</taxon>
        <taxon>Basidiomycota</taxon>
        <taxon>Pucciniomycotina</taxon>
        <taxon>Microbotryomycetes</taxon>
        <taxon>Microbotryales</taxon>
        <taxon>Microbotryaceae</taxon>
        <taxon>Microbotryum</taxon>
    </lineage>
</organism>
<evidence type="ECO:0000256" key="1">
    <source>
        <dbReference type="SAM" id="Coils"/>
    </source>
</evidence>
<evidence type="ECO:0000313" key="5">
    <source>
        <dbReference type="Proteomes" id="UP000017200"/>
    </source>
</evidence>
<dbReference type="InParanoid" id="U5H4B7"/>
<gene>
    <name evidence="3" type="ORF">MVLG_02161</name>
</gene>